<dbReference type="SUPFAM" id="SSF53187">
    <property type="entry name" value="Zn-dependent exopeptidases"/>
    <property type="match status" value="1"/>
</dbReference>
<dbReference type="Proteomes" id="UP001320715">
    <property type="component" value="Unassembled WGS sequence"/>
</dbReference>
<protein>
    <submittedName>
        <fullName evidence="1">N-formylglutamate amidohydrolase</fullName>
    </submittedName>
</protein>
<evidence type="ECO:0000313" key="1">
    <source>
        <dbReference type="EMBL" id="MCO6406794.1"/>
    </source>
</evidence>
<accession>A0ABT1CKS1</accession>
<name>A0ABT1CKS1_9HYPH</name>
<evidence type="ECO:0000313" key="2">
    <source>
        <dbReference type="Proteomes" id="UP001320715"/>
    </source>
</evidence>
<dbReference type="EMBL" id="JAAAML010000001">
    <property type="protein sequence ID" value="MCO6406794.1"/>
    <property type="molecule type" value="Genomic_DNA"/>
</dbReference>
<proteinExistence type="predicted"/>
<reference evidence="1 2" key="1">
    <citation type="submission" date="2020-01" db="EMBL/GenBank/DDBJ databases">
        <title>Genomes of bacteria type strains.</title>
        <authorList>
            <person name="Chen J."/>
            <person name="Zhu S."/>
            <person name="Yang J."/>
        </authorList>
    </citation>
    <scope>NUCLEOTIDE SEQUENCE [LARGE SCALE GENOMIC DNA]</scope>
    <source>
        <strain evidence="1 2">DSM 16655</strain>
    </source>
</reference>
<keyword evidence="2" id="KW-1185">Reference proteome</keyword>
<gene>
    <name evidence="1" type="ORF">GTW23_01295</name>
</gene>
<dbReference type="Gene3D" id="3.40.630.40">
    <property type="entry name" value="Zn-dependent exopeptidases"/>
    <property type="match status" value="1"/>
</dbReference>
<dbReference type="Pfam" id="PF05013">
    <property type="entry name" value="FGase"/>
    <property type="match status" value="1"/>
</dbReference>
<dbReference type="InterPro" id="IPR007709">
    <property type="entry name" value="N-FG_amidohydro"/>
</dbReference>
<comment type="caution">
    <text evidence="1">The sequence shown here is derived from an EMBL/GenBank/DDBJ whole genome shotgun (WGS) entry which is preliminary data.</text>
</comment>
<sequence>MQEADRPATGGTPDAGSTMVAPFEIHRPVQQTEPFVFNSPHSGRIYPEPFVQSSRLDRLSIRRSEDHFVDELFAGVVQLGAPLLAAQFPRAWLDVNREPYELDPRMFDGPLPPFANIGSMRVAGGLGTIPRLVAENMDIYRGRLSVEEGLSRIERVYRPYHASLRRMIAQTHVQFGKAILIDCHSMPASVRVAGGSRRPDIIIGDRYGASAAHDLSRAAVSFLSGLGYHVVRNKPYAGGFITEHYGRPSRGLHALQIEVNRGLYVDEARLEKTSGFDVLKADLTEFAGQMMDHVREGLSEDRLAAE</sequence>
<organism evidence="1 2">
    <name type="scientific">Hoeflea alexandrii</name>
    <dbReference type="NCBI Taxonomy" id="288436"/>
    <lineage>
        <taxon>Bacteria</taxon>
        <taxon>Pseudomonadati</taxon>
        <taxon>Pseudomonadota</taxon>
        <taxon>Alphaproteobacteria</taxon>
        <taxon>Hyphomicrobiales</taxon>
        <taxon>Rhizobiaceae</taxon>
        <taxon>Hoeflea</taxon>
    </lineage>
</organism>